<reference evidence="1 2" key="1">
    <citation type="submission" date="2018-02" db="EMBL/GenBank/DDBJ databases">
        <title>Comparative genomes isolates from brazilian mangrove.</title>
        <authorList>
            <person name="Araujo J.E."/>
            <person name="Taketani R.G."/>
            <person name="Silva M.C.P."/>
            <person name="Loureco M.V."/>
            <person name="Andreote F.D."/>
        </authorList>
    </citation>
    <scope>NUCLEOTIDE SEQUENCE [LARGE SCALE GENOMIC DNA]</scope>
    <source>
        <strain evidence="1 2">NAP PRIS-MGV</strain>
    </source>
</reference>
<name>A0A2S8G0H8_9BACT</name>
<evidence type="ECO:0000313" key="1">
    <source>
        <dbReference type="EMBL" id="PQO37933.1"/>
    </source>
</evidence>
<accession>A0A2S8G0H8</accession>
<comment type="caution">
    <text evidence="1">The sequence shown here is derived from an EMBL/GenBank/DDBJ whole genome shotgun (WGS) entry which is preliminary data.</text>
</comment>
<dbReference type="Proteomes" id="UP000239388">
    <property type="component" value="Unassembled WGS sequence"/>
</dbReference>
<dbReference type="EMBL" id="PUIB01000011">
    <property type="protein sequence ID" value="PQO37933.1"/>
    <property type="molecule type" value="Genomic_DNA"/>
</dbReference>
<evidence type="ECO:0000313" key="2">
    <source>
        <dbReference type="Proteomes" id="UP000239388"/>
    </source>
</evidence>
<gene>
    <name evidence="1" type="ORF">C5Y98_07505</name>
</gene>
<protein>
    <submittedName>
        <fullName evidence="1">Uncharacterized protein</fullName>
    </submittedName>
</protein>
<organism evidence="1 2">
    <name type="scientific">Blastopirellula marina</name>
    <dbReference type="NCBI Taxonomy" id="124"/>
    <lineage>
        <taxon>Bacteria</taxon>
        <taxon>Pseudomonadati</taxon>
        <taxon>Planctomycetota</taxon>
        <taxon>Planctomycetia</taxon>
        <taxon>Pirellulales</taxon>
        <taxon>Pirellulaceae</taxon>
        <taxon>Blastopirellula</taxon>
    </lineage>
</organism>
<proteinExistence type="predicted"/>
<sequence>MSQSAIDRLNRAKRQYDRGMLSTHEYPIELVCCAGYLPFAEFLNHVPSELIPQLQQLAADAPACPEDVNHFAMGAFTSGEFLEEWNAKLREEYFSGCQRLREGFFPDRERKS</sequence>
<dbReference type="AlphaFoldDB" id="A0A2S8G0H8"/>
<dbReference type="RefSeq" id="WP_105352895.1">
    <property type="nucleotide sequence ID" value="NZ_PUIB01000011.1"/>
</dbReference>
<dbReference type="OrthoDB" id="290327at2"/>